<evidence type="ECO:0000256" key="3">
    <source>
        <dbReference type="ARBA" id="ARBA00022475"/>
    </source>
</evidence>
<sequence>MGELLIILVVVVLLFGTKKLPQLGEGLGKAIRNFKDAASGKGGPPGPPAAQPRELPRPPEPPAGGAT</sequence>
<evidence type="ECO:0000256" key="4">
    <source>
        <dbReference type="ARBA" id="ARBA00022692"/>
    </source>
</evidence>
<evidence type="ECO:0000256" key="5">
    <source>
        <dbReference type="ARBA" id="ARBA00022927"/>
    </source>
</evidence>
<dbReference type="Proteomes" id="UP000007089">
    <property type="component" value="Chromosome"/>
</dbReference>
<dbReference type="HOGENOM" id="CLU_086034_5_0_7"/>
<dbReference type="InterPro" id="IPR006312">
    <property type="entry name" value="TatA/E"/>
</dbReference>
<protein>
    <recommendedName>
        <fullName evidence="9">Sec-independent protein translocase protein TatA</fullName>
    </recommendedName>
</protein>
<keyword evidence="5 9" id="KW-0653">Protein transport</keyword>
<organism evidence="11 12">
    <name type="scientific">Anaeromyxobacter dehalogenans (strain ATCC BAA-258 / DSM 21875 / 2CP-1)</name>
    <dbReference type="NCBI Taxonomy" id="455488"/>
    <lineage>
        <taxon>Bacteria</taxon>
        <taxon>Pseudomonadati</taxon>
        <taxon>Myxococcota</taxon>
        <taxon>Myxococcia</taxon>
        <taxon>Myxococcales</taxon>
        <taxon>Cystobacterineae</taxon>
        <taxon>Anaeromyxobacteraceae</taxon>
        <taxon>Anaeromyxobacter</taxon>
    </lineage>
</organism>
<reference evidence="11" key="1">
    <citation type="submission" date="2009-01" db="EMBL/GenBank/DDBJ databases">
        <title>Complete sequence of Anaeromyxobacter dehalogenans 2CP-1.</title>
        <authorList>
            <consortium name="US DOE Joint Genome Institute"/>
            <person name="Lucas S."/>
            <person name="Copeland A."/>
            <person name="Lapidus A."/>
            <person name="Glavina del Rio T."/>
            <person name="Dalin E."/>
            <person name="Tice H."/>
            <person name="Bruce D."/>
            <person name="Goodwin L."/>
            <person name="Pitluck S."/>
            <person name="Saunders E."/>
            <person name="Brettin T."/>
            <person name="Detter J.C."/>
            <person name="Han C."/>
            <person name="Larimer F."/>
            <person name="Land M."/>
            <person name="Hauser L."/>
            <person name="Kyrpides N."/>
            <person name="Ovchinnikova G."/>
            <person name="Beliaev A.S."/>
            <person name="Richardson P."/>
        </authorList>
    </citation>
    <scope>NUCLEOTIDE SEQUENCE</scope>
    <source>
        <strain evidence="11">2CP-1</strain>
    </source>
</reference>
<evidence type="ECO:0000256" key="9">
    <source>
        <dbReference type="HAMAP-Rule" id="MF_00236"/>
    </source>
</evidence>
<dbReference type="AlphaFoldDB" id="B8JHA6"/>
<evidence type="ECO:0000256" key="1">
    <source>
        <dbReference type="ARBA" id="ARBA00004162"/>
    </source>
</evidence>
<evidence type="ECO:0000256" key="10">
    <source>
        <dbReference type="SAM" id="MobiDB-lite"/>
    </source>
</evidence>
<dbReference type="PANTHER" id="PTHR42982">
    <property type="entry name" value="SEC-INDEPENDENT PROTEIN TRANSLOCASE PROTEIN TATA"/>
    <property type="match status" value="1"/>
</dbReference>
<dbReference type="KEGG" id="acp:A2cp1_1464"/>
<dbReference type="GO" id="GO:0008320">
    <property type="term" value="F:protein transmembrane transporter activity"/>
    <property type="evidence" value="ECO:0007669"/>
    <property type="project" value="UniProtKB-UniRule"/>
</dbReference>
<keyword evidence="3 9" id="KW-1003">Cell membrane</keyword>
<gene>
    <name evidence="9" type="primary">tatA</name>
    <name evidence="11" type="ordered locus">A2cp1_1464</name>
</gene>
<evidence type="ECO:0000256" key="8">
    <source>
        <dbReference type="ARBA" id="ARBA00023136"/>
    </source>
</evidence>
<dbReference type="NCBIfam" id="TIGR01411">
    <property type="entry name" value="tatAE"/>
    <property type="match status" value="1"/>
</dbReference>
<dbReference type="HAMAP" id="MF_00236">
    <property type="entry name" value="TatA_E"/>
    <property type="match status" value="1"/>
</dbReference>
<dbReference type="InterPro" id="IPR003369">
    <property type="entry name" value="TatA/B/E"/>
</dbReference>
<keyword evidence="6 9" id="KW-1133">Transmembrane helix</keyword>
<keyword evidence="7 9" id="KW-0811">Translocation</keyword>
<name>B8JHA6_ANAD2</name>
<comment type="subunit">
    <text evidence="9">Forms a complex with TatC.</text>
</comment>
<dbReference type="Pfam" id="PF02416">
    <property type="entry name" value="TatA_B_E"/>
    <property type="match status" value="1"/>
</dbReference>
<evidence type="ECO:0000256" key="7">
    <source>
        <dbReference type="ARBA" id="ARBA00023010"/>
    </source>
</evidence>
<dbReference type="Gene3D" id="1.20.5.3310">
    <property type="match status" value="1"/>
</dbReference>
<dbReference type="PANTHER" id="PTHR42982:SF1">
    <property type="entry name" value="SEC-INDEPENDENT PROTEIN TRANSLOCASE PROTEIN TATA"/>
    <property type="match status" value="1"/>
</dbReference>
<keyword evidence="12" id="KW-1185">Reference proteome</keyword>
<comment type="subcellular location">
    <subcellularLocation>
        <location evidence="9">Cell inner membrane</location>
        <topology evidence="9">Single-pass membrane protein</topology>
    </subcellularLocation>
    <subcellularLocation>
        <location evidence="1">Cell membrane</location>
        <topology evidence="1">Single-pass membrane protein</topology>
    </subcellularLocation>
</comment>
<keyword evidence="4 9" id="KW-0812">Transmembrane</keyword>
<comment type="function">
    <text evidence="9">Part of the twin-arginine translocation (Tat) system that transports large folded proteins containing a characteristic twin-arginine motif in their signal peptide across membranes. TatA could form the protein-conducting channel of the Tat system.</text>
</comment>
<proteinExistence type="inferred from homology"/>
<evidence type="ECO:0000313" key="11">
    <source>
        <dbReference type="EMBL" id="ACL64808.1"/>
    </source>
</evidence>
<evidence type="ECO:0000256" key="2">
    <source>
        <dbReference type="ARBA" id="ARBA00022448"/>
    </source>
</evidence>
<accession>B8JHA6</accession>
<dbReference type="RefSeq" id="WP_012632752.1">
    <property type="nucleotide sequence ID" value="NC_011891.1"/>
</dbReference>
<dbReference type="GO" id="GO:0033281">
    <property type="term" value="C:TAT protein transport complex"/>
    <property type="evidence" value="ECO:0007669"/>
    <property type="project" value="UniProtKB-UniRule"/>
</dbReference>
<evidence type="ECO:0000313" key="12">
    <source>
        <dbReference type="Proteomes" id="UP000007089"/>
    </source>
</evidence>
<dbReference type="EMBL" id="CP001359">
    <property type="protein sequence ID" value="ACL64808.1"/>
    <property type="molecule type" value="Genomic_DNA"/>
</dbReference>
<keyword evidence="2 9" id="KW-0813">Transport</keyword>
<comment type="similarity">
    <text evidence="9">Belongs to the TatA/E family.</text>
</comment>
<keyword evidence="9" id="KW-0997">Cell inner membrane</keyword>
<keyword evidence="8 9" id="KW-0472">Membrane</keyword>
<evidence type="ECO:0000256" key="6">
    <source>
        <dbReference type="ARBA" id="ARBA00022989"/>
    </source>
</evidence>
<dbReference type="GO" id="GO:0043953">
    <property type="term" value="P:protein transport by the Tat complex"/>
    <property type="evidence" value="ECO:0007669"/>
    <property type="project" value="UniProtKB-UniRule"/>
</dbReference>
<feature type="region of interest" description="Disordered" evidence="10">
    <location>
        <begin position="35"/>
        <end position="67"/>
    </location>
</feature>
<feature type="compositionally biased region" description="Pro residues" evidence="10">
    <location>
        <begin position="58"/>
        <end position="67"/>
    </location>
</feature>